<dbReference type="Proteomes" id="UP000010482">
    <property type="component" value="Chromosome"/>
</dbReference>
<dbReference type="HOGENOM" id="CLU_2632247_0_0_3"/>
<organism evidence="1 2">
    <name type="scientific">Dactylococcopsis salina (strain PCC 8305)</name>
    <name type="common">Myxobactron salinum</name>
    <dbReference type="NCBI Taxonomy" id="13035"/>
    <lineage>
        <taxon>Bacteria</taxon>
        <taxon>Bacillati</taxon>
        <taxon>Cyanobacteriota</taxon>
        <taxon>Cyanophyceae</taxon>
        <taxon>Nodosilineales</taxon>
        <taxon>Cymatolegaceae</taxon>
        <taxon>Dactylococcopsis</taxon>
    </lineage>
</organism>
<accession>K9YQW5</accession>
<proteinExistence type="predicted"/>
<dbReference type="KEGG" id="dsl:Dacsa_0040"/>
<evidence type="ECO:0000313" key="1">
    <source>
        <dbReference type="EMBL" id="AFZ48862.1"/>
    </source>
</evidence>
<sequence>MAGDDTPTPDISARSSNESLINFDEITRDLLPNSVQEELDTIAQNLGTGVDTVLQNTQIAEISASPSGEKVLNDLLD</sequence>
<evidence type="ECO:0000313" key="2">
    <source>
        <dbReference type="Proteomes" id="UP000010482"/>
    </source>
</evidence>
<dbReference type="EMBL" id="CP003944">
    <property type="protein sequence ID" value="AFZ48862.1"/>
    <property type="molecule type" value="Genomic_DNA"/>
</dbReference>
<dbReference type="AlphaFoldDB" id="K9YQW5"/>
<keyword evidence="2" id="KW-1185">Reference proteome</keyword>
<gene>
    <name evidence="1" type="ORF">Dacsa_0040</name>
</gene>
<protein>
    <submittedName>
        <fullName evidence="1">Uncharacterized protein</fullName>
    </submittedName>
</protein>
<name>K9YQW5_DACS8</name>
<reference evidence="1" key="1">
    <citation type="submission" date="2012-04" db="EMBL/GenBank/DDBJ databases">
        <title>Finished genome of Dactylococcopsis salina PCC 8305.</title>
        <authorList>
            <consortium name="US DOE Joint Genome Institute"/>
            <person name="Gugger M."/>
            <person name="Coursin T."/>
            <person name="Rippka R."/>
            <person name="Tandeau De Marsac N."/>
            <person name="Huntemann M."/>
            <person name="Wei C.-L."/>
            <person name="Han J."/>
            <person name="Detter J.C."/>
            <person name="Han C."/>
            <person name="Tapia R."/>
            <person name="Daligault H."/>
            <person name="Chen A."/>
            <person name="Krypides N."/>
            <person name="Mavromatis K."/>
            <person name="Markowitz V."/>
            <person name="Szeto E."/>
            <person name="Ivanova N."/>
            <person name="Ovchinnikova G."/>
            <person name="Pagani I."/>
            <person name="Pati A."/>
            <person name="Goodwin L."/>
            <person name="Peters L."/>
            <person name="Pitluck S."/>
            <person name="Woyke T."/>
            <person name="Kerfeld C."/>
        </authorList>
    </citation>
    <scope>NUCLEOTIDE SEQUENCE [LARGE SCALE GENOMIC DNA]</scope>
    <source>
        <strain evidence="1">PCC 8305</strain>
    </source>
</reference>